<comment type="caution">
    <text evidence="2">The sequence shown here is derived from an EMBL/GenBank/DDBJ whole genome shotgun (WGS) entry which is preliminary data.</text>
</comment>
<keyword evidence="3" id="KW-1185">Reference proteome</keyword>
<dbReference type="EMBL" id="NMUH01000071">
    <property type="protein sequence ID" value="MQL70534.1"/>
    <property type="molecule type" value="Genomic_DNA"/>
</dbReference>
<proteinExistence type="predicted"/>
<evidence type="ECO:0000313" key="2">
    <source>
        <dbReference type="EMBL" id="MQL70534.1"/>
    </source>
</evidence>
<feature type="compositionally biased region" description="Polar residues" evidence="1">
    <location>
        <begin position="78"/>
        <end position="97"/>
    </location>
</feature>
<dbReference type="AlphaFoldDB" id="A0A843TM22"/>
<gene>
    <name evidence="2" type="ORF">Taro_002832</name>
</gene>
<reference evidence="2" key="1">
    <citation type="submission" date="2017-07" db="EMBL/GenBank/DDBJ databases">
        <title>Taro Niue Genome Assembly and Annotation.</title>
        <authorList>
            <person name="Atibalentja N."/>
            <person name="Keating K."/>
            <person name="Fields C.J."/>
        </authorList>
    </citation>
    <scope>NUCLEOTIDE SEQUENCE</scope>
    <source>
        <strain evidence="2">Niue_2</strain>
        <tissue evidence="2">Leaf</tissue>
    </source>
</reference>
<evidence type="ECO:0000313" key="3">
    <source>
        <dbReference type="Proteomes" id="UP000652761"/>
    </source>
</evidence>
<feature type="compositionally biased region" description="Polar residues" evidence="1">
    <location>
        <begin position="27"/>
        <end position="36"/>
    </location>
</feature>
<feature type="region of interest" description="Disordered" evidence="1">
    <location>
        <begin position="18"/>
        <end position="38"/>
    </location>
</feature>
<dbReference type="Gene3D" id="3.30.890.10">
    <property type="entry name" value="Methyl-cpg-binding Protein 2, Chain A"/>
    <property type="match status" value="1"/>
</dbReference>
<accession>A0A843TM22</accession>
<evidence type="ECO:0000256" key="1">
    <source>
        <dbReference type="SAM" id="MobiDB-lite"/>
    </source>
</evidence>
<protein>
    <submittedName>
        <fullName evidence="2">Uncharacterized protein</fullName>
    </submittedName>
</protein>
<organism evidence="2 3">
    <name type="scientific">Colocasia esculenta</name>
    <name type="common">Wild taro</name>
    <name type="synonym">Arum esculentum</name>
    <dbReference type="NCBI Taxonomy" id="4460"/>
    <lineage>
        <taxon>Eukaryota</taxon>
        <taxon>Viridiplantae</taxon>
        <taxon>Streptophyta</taxon>
        <taxon>Embryophyta</taxon>
        <taxon>Tracheophyta</taxon>
        <taxon>Spermatophyta</taxon>
        <taxon>Magnoliopsida</taxon>
        <taxon>Liliopsida</taxon>
        <taxon>Araceae</taxon>
        <taxon>Aroideae</taxon>
        <taxon>Colocasieae</taxon>
        <taxon>Colocasia</taxon>
    </lineage>
</organism>
<feature type="region of interest" description="Disordered" evidence="1">
    <location>
        <begin position="69"/>
        <end position="97"/>
    </location>
</feature>
<name>A0A843TM22_COLES</name>
<sequence>MPGIISAFLGGTSLVVPSGVSKDRSPETLNPVNSGPSAPYYYSPGGLYRFRSKVEVLYYMNHGRVMKKEDRQKRRNCGLSNAQENTQEQLLISPSPSGWNLESLRNTKRLIRSLGNHRQ</sequence>
<dbReference type="Proteomes" id="UP000652761">
    <property type="component" value="Unassembled WGS sequence"/>
</dbReference>